<dbReference type="Gene3D" id="3.90.79.10">
    <property type="entry name" value="Nucleoside Triphosphate Pyrophosphohydrolase"/>
    <property type="match status" value="1"/>
</dbReference>
<dbReference type="EMBL" id="LILB01000009">
    <property type="protein sequence ID" value="KOO47296.1"/>
    <property type="molecule type" value="Genomic_DNA"/>
</dbReference>
<dbReference type="OrthoDB" id="511483at2"/>
<dbReference type="InterPro" id="IPR000086">
    <property type="entry name" value="NUDIX_hydrolase_dom"/>
</dbReference>
<gene>
    <name evidence="5" type="ORF">AMD00_21780</name>
</gene>
<evidence type="ECO:0000313" key="5">
    <source>
        <dbReference type="EMBL" id="KOO47296.1"/>
    </source>
</evidence>
<accession>A0A0M0L867</accession>
<evidence type="ECO:0000256" key="3">
    <source>
        <dbReference type="RuleBase" id="RU003476"/>
    </source>
</evidence>
<dbReference type="AlphaFoldDB" id="A0A0M0L867"/>
<dbReference type="GO" id="GO:0016787">
    <property type="term" value="F:hydrolase activity"/>
    <property type="evidence" value="ECO:0007669"/>
    <property type="project" value="UniProtKB-KW"/>
</dbReference>
<comment type="cofactor">
    <cofactor evidence="1">
        <name>Mg(2+)</name>
        <dbReference type="ChEBI" id="CHEBI:18420"/>
    </cofactor>
</comment>
<feature type="domain" description="Nudix hydrolase" evidence="4">
    <location>
        <begin position="1"/>
        <end position="129"/>
    </location>
</feature>
<proteinExistence type="inferred from homology"/>
<comment type="caution">
    <text evidence="5">The sequence shown here is derived from an EMBL/GenBank/DDBJ whole genome shotgun (WGS) entry which is preliminary data.</text>
</comment>
<evidence type="ECO:0000256" key="1">
    <source>
        <dbReference type="ARBA" id="ARBA00001946"/>
    </source>
</evidence>
<dbReference type="InterPro" id="IPR015797">
    <property type="entry name" value="NUDIX_hydrolase-like_dom_sf"/>
</dbReference>
<evidence type="ECO:0000313" key="6">
    <source>
        <dbReference type="Proteomes" id="UP000036867"/>
    </source>
</evidence>
<evidence type="ECO:0000259" key="4">
    <source>
        <dbReference type="PROSITE" id="PS51462"/>
    </source>
</evidence>
<dbReference type="PROSITE" id="PS00893">
    <property type="entry name" value="NUDIX_BOX"/>
    <property type="match status" value="1"/>
</dbReference>
<dbReference type="PANTHER" id="PTHR43046:SF14">
    <property type="entry name" value="MUTT_NUDIX FAMILY PROTEIN"/>
    <property type="match status" value="1"/>
</dbReference>
<dbReference type="GeneID" id="301138734"/>
<protein>
    <recommendedName>
        <fullName evidence="4">Nudix hydrolase domain-containing protein</fullName>
    </recommendedName>
</protein>
<dbReference type="PROSITE" id="PS51462">
    <property type="entry name" value="NUDIX"/>
    <property type="match status" value="1"/>
</dbReference>
<dbReference type="STRING" id="263475.AMD00_21780"/>
<dbReference type="CDD" id="cd04669">
    <property type="entry name" value="NUDIX_Hydrolase"/>
    <property type="match status" value="1"/>
</dbReference>
<reference evidence="6" key="1">
    <citation type="submission" date="2015-08" db="EMBL/GenBank/DDBJ databases">
        <title>Fjat-10028 dsm 16317.</title>
        <authorList>
            <person name="Liu B."/>
            <person name="Wang J."/>
            <person name="Zhu Y."/>
            <person name="Liu G."/>
            <person name="Chen Q."/>
            <person name="Chen Z."/>
            <person name="Lan J."/>
            <person name="Che J."/>
            <person name="Ge C."/>
            <person name="Shi H."/>
            <person name="Pan Z."/>
            <person name="Liu X."/>
        </authorList>
    </citation>
    <scope>NUCLEOTIDE SEQUENCE [LARGE SCALE GENOMIC DNA]</scope>
    <source>
        <strain evidence="6">DSM 16317</strain>
    </source>
</reference>
<name>A0A0M0L867_9BACL</name>
<dbReference type="PANTHER" id="PTHR43046">
    <property type="entry name" value="GDP-MANNOSE MANNOSYL HYDROLASE"/>
    <property type="match status" value="1"/>
</dbReference>
<sequence>MRNRAATVIIREDKVALLKRNKGHGNYYVFAGGGIEYGETAEQAAIRETLEELGVHVELKKLLTTVPFNGTQYYFTAQIISGEFGTGNGEEFTKSSIEDGTYEAVWIPLTKISELDVRPLEVVKILMDNDSTD</sequence>
<keyword evidence="6" id="KW-1185">Reference proteome</keyword>
<dbReference type="InterPro" id="IPR020084">
    <property type="entry name" value="NUDIX_hydrolase_CS"/>
</dbReference>
<dbReference type="InterPro" id="IPR020476">
    <property type="entry name" value="Nudix_hydrolase"/>
</dbReference>
<dbReference type="Proteomes" id="UP000036867">
    <property type="component" value="Unassembled WGS sequence"/>
</dbReference>
<organism evidence="5 6">
    <name type="scientific">Viridibacillus arvi</name>
    <dbReference type="NCBI Taxonomy" id="263475"/>
    <lineage>
        <taxon>Bacteria</taxon>
        <taxon>Bacillati</taxon>
        <taxon>Bacillota</taxon>
        <taxon>Bacilli</taxon>
        <taxon>Bacillales</taxon>
        <taxon>Caryophanaceae</taxon>
        <taxon>Viridibacillus</taxon>
    </lineage>
</organism>
<dbReference type="PRINTS" id="PR00502">
    <property type="entry name" value="NUDIXFAMILY"/>
</dbReference>
<dbReference type="RefSeq" id="WP_053419102.1">
    <property type="nucleotide sequence ID" value="NZ_LILB01000009.1"/>
</dbReference>
<dbReference type="SUPFAM" id="SSF55811">
    <property type="entry name" value="Nudix"/>
    <property type="match status" value="1"/>
</dbReference>
<dbReference type="Pfam" id="PF00293">
    <property type="entry name" value="NUDIX"/>
    <property type="match status" value="1"/>
</dbReference>
<comment type="similarity">
    <text evidence="3">Belongs to the Nudix hydrolase family.</text>
</comment>
<evidence type="ECO:0000256" key="2">
    <source>
        <dbReference type="ARBA" id="ARBA00022801"/>
    </source>
</evidence>
<keyword evidence="2 3" id="KW-0378">Hydrolase</keyword>